<dbReference type="SUPFAM" id="SSF55874">
    <property type="entry name" value="ATPase domain of HSP90 chaperone/DNA topoisomerase II/histidine kinase"/>
    <property type="match status" value="1"/>
</dbReference>
<dbReference type="EMBL" id="CACRTV010000085">
    <property type="protein sequence ID" value="VYU63827.1"/>
    <property type="molecule type" value="Genomic_DNA"/>
</dbReference>
<keyword evidence="10" id="KW-0067">ATP-binding</keyword>
<evidence type="ECO:0000256" key="3">
    <source>
        <dbReference type="ARBA" id="ARBA00012438"/>
    </source>
</evidence>
<evidence type="ECO:0000256" key="10">
    <source>
        <dbReference type="ARBA" id="ARBA00022840"/>
    </source>
</evidence>
<dbReference type="EC" id="2.7.13.3" evidence="3"/>
<dbReference type="CDD" id="cd00082">
    <property type="entry name" value="HisKA"/>
    <property type="match status" value="1"/>
</dbReference>
<keyword evidence="12" id="KW-0902">Two-component regulatory system</keyword>
<dbReference type="Gene3D" id="3.30.565.10">
    <property type="entry name" value="Histidine kinase-like ATPase, C-terminal domain"/>
    <property type="match status" value="1"/>
</dbReference>
<evidence type="ECO:0000256" key="11">
    <source>
        <dbReference type="ARBA" id="ARBA00022989"/>
    </source>
</evidence>
<feature type="transmembrane region" description="Helical" evidence="14">
    <location>
        <begin position="12"/>
        <end position="33"/>
    </location>
</feature>
<dbReference type="GO" id="GO:0000155">
    <property type="term" value="F:phosphorelay sensor kinase activity"/>
    <property type="evidence" value="ECO:0007669"/>
    <property type="project" value="InterPro"/>
</dbReference>
<dbReference type="SUPFAM" id="SSF47384">
    <property type="entry name" value="Homodimeric domain of signal transducing histidine kinase"/>
    <property type="match status" value="1"/>
</dbReference>
<dbReference type="RefSeq" id="WP_156563002.1">
    <property type="nucleotide sequence ID" value="NZ_CACRTV010000085.1"/>
</dbReference>
<dbReference type="Gene3D" id="1.10.287.130">
    <property type="match status" value="1"/>
</dbReference>
<evidence type="ECO:0000256" key="6">
    <source>
        <dbReference type="ARBA" id="ARBA00022679"/>
    </source>
</evidence>
<dbReference type="FunFam" id="1.10.287.130:FF:000001">
    <property type="entry name" value="Two-component sensor histidine kinase"/>
    <property type="match status" value="1"/>
</dbReference>
<dbReference type="InterPro" id="IPR003594">
    <property type="entry name" value="HATPase_dom"/>
</dbReference>
<accession>A0A6N3GGL6</accession>
<feature type="transmembrane region" description="Helical" evidence="14">
    <location>
        <begin position="206"/>
        <end position="229"/>
    </location>
</feature>
<dbReference type="InterPro" id="IPR003661">
    <property type="entry name" value="HisK_dim/P_dom"/>
</dbReference>
<dbReference type="PROSITE" id="PS50109">
    <property type="entry name" value="HIS_KIN"/>
    <property type="match status" value="1"/>
</dbReference>
<feature type="transmembrane region" description="Helical" evidence="14">
    <location>
        <begin position="262"/>
        <end position="282"/>
    </location>
</feature>
<organism evidence="16">
    <name type="scientific">Clostridium paraputrificum</name>
    <dbReference type="NCBI Taxonomy" id="29363"/>
    <lineage>
        <taxon>Bacteria</taxon>
        <taxon>Bacillati</taxon>
        <taxon>Bacillota</taxon>
        <taxon>Clostridia</taxon>
        <taxon>Eubacteriales</taxon>
        <taxon>Clostridiaceae</taxon>
        <taxon>Clostridium</taxon>
    </lineage>
</organism>
<comment type="subcellular location">
    <subcellularLocation>
        <location evidence="2">Cell membrane</location>
        <topology evidence="2">Multi-pass membrane protein</topology>
    </subcellularLocation>
</comment>
<dbReference type="InterPro" id="IPR036097">
    <property type="entry name" value="HisK_dim/P_sf"/>
</dbReference>
<keyword evidence="13 14" id="KW-0472">Membrane</keyword>
<evidence type="ECO:0000256" key="4">
    <source>
        <dbReference type="ARBA" id="ARBA00022475"/>
    </source>
</evidence>
<name>A0A6N3GGL6_9CLOT</name>
<gene>
    <name evidence="16" type="primary">walK</name>
    <name evidence="16" type="ORF">CPLFYP93_03099</name>
</gene>
<evidence type="ECO:0000256" key="1">
    <source>
        <dbReference type="ARBA" id="ARBA00000085"/>
    </source>
</evidence>
<evidence type="ECO:0000256" key="9">
    <source>
        <dbReference type="ARBA" id="ARBA00022777"/>
    </source>
</evidence>
<evidence type="ECO:0000256" key="8">
    <source>
        <dbReference type="ARBA" id="ARBA00022741"/>
    </source>
</evidence>
<keyword evidence="8" id="KW-0547">Nucleotide-binding</keyword>
<evidence type="ECO:0000313" key="16">
    <source>
        <dbReference type="EMBL" id="VYU63827.1"/>
    </source>
</evidence>
<keyword evidence="5" id="KW-0597">Phosphoprotein</keyword>
<feature type="transmembrane region" description="Helical" evidence="14">
    <location>
        <begin position="294"/>
        <end position="316"/>
    </location>
</feature>
<evidence type="ECO:0000256" key="5">
    <source>
        <dbReference type="ARBA" id="ARBA00022553"/>
    </source>
</evidence>
<reference evidence="16" key="1">
    <citation type="submission" date="2019-11" db="EMBL/GenBank/DDBJ databases">
        <authorList>
            <person name="Feng L."/>
        </authorList>
    </citation>
    <scope>NUCLEOTIDE SEQUENCE</scope>
    <source>
        <strain evidence="16">CParaputrificumLFYP93</strain>
    </source>
</reference>
<dbReference type="PANTHER" id="PTHR45528">
    <property type="entry name" value="SENSOR HISTIDINE KINASE CPXA"/>
    <property type="match status" value="1"/>
</dbReference>
<keyword evidence="6 16" id="KW-0808">Transferase</keyword>
<dbReference type="InterPro" id="IPR036890">
    <property type="entry name" value="HATPase_C_sf"/>
</dbReference>
<dbReference type="PANTHER" id="PTHR45528:SF1">
    <property type="entry name" value="SENSOR HISTIDINE KINASE CPXA"/>
    <property type="match status" value="1"/>
</dbReference>
<dbReference type="Pfam" id="PF00512">
    <property type="entry name" value="HisKA"/>
    <property type="match status" value="1"/>
</dbReference>
<dbReference type="GO" id="GO:0005886">
    <property type="term" value="C:plasma membrane"/>
    <property type="evidence" value="ECO:0007669"/>
    <property type="project" value="UniProtKB-SubCell"/>
</dbReference>
<dbReference type="InterPro" id="IPR004358">
    <property type="entry name" value="Sig_transdc_His_kin-like_C"/>
</dbReference>
<evidence type="ECO:0000256" key="2">
    <source>
        <dbReference type="ARBA" id="ARBA00004651"/>
    </source>
</evidence>
<keyword evidence="9 16" id="KW-0418">Kinase</keyword>
<dbReference type="Pfam" id="PF02518">
    <property type="entry name" value="HATPase_c"/>
    <property type="match status" value="1"/>
</dbReference>
<evidence type="ECO:0000259" key="15">
    <source>
        <dbReference type="PROSITE" id="PS50109"/>
    </source>
</evidence>
<comment type="catalytic activity">
    <reaction evidence="1">
        <text>ATP + protein L-histidine = ADP + protein N-phospho-L-histidine.</text>
        <dbReference type="EC" id="2.7.13.3"/>
    </reaction>
</comment>
<evidence type="ECO:0000256" key="12">
    <source>
        <dbReference type="ARBA" id="ARBA00023012"/>
    </source>
</evidence>
<feature type="domain" description="Histidine kinase" evidence="15">
    <location>
        <begin position="385"/>
        <end position="600"/>
    </location>
</feature>
<sequence length="607" mass="70960">MATKLKKKIKSYFNHIWMIEILIVALTCIFFGVEIYKDVFTRYYSKNLASMQATLNPKGFYKQTFLDEVKGLQKYIYNNTSGLEELYYNDKNREEILKAYFINNSYEGSDIDSSDSKLYFIIRDKRDNSIITNDFSEVLSVRDGLTEHDIQDYLYSKYKGREMLKISDNENISEENLVYNSGVLSNFQEYYYSDISRYTNINNLKIAILNFIIIFIAIFMFIKIIFVFIRSRGKVELRGNFIKSVIFVLKYGFTYKETRRTLMITFSSLSLFFIVYLYLLAVNGGYENNILAKFFFMYPFKGSFLIMLLPMIGIIYSLKKSIEIIKVNEAVKKSNDGNINYEIKEQCSPEVRELLNNISKIKEGYSIAVEDALKNEKLKTELISNVSHDLRTPLTSIINYVNILRQDIAKDEQEDYLAIVEKKARKLKVLIDDLFEMSKINSGKMELFKDNIDIVSLIHQTIGEYYYIYESKNIEFKVDSYREEVYIDLDGKLISRAIENIIINAMKYSLEGTRVYVDIIEKEGYIVLSFKNISNYEMNFDNKEIFERFARGDSSRNSRIEGSGLGLAITKSIIELHDGKVHIAREGDMFKIFIYLPFNKENKVDLG</sequence>
<dbReference type="AlphaFoldDB" id="A0A6N3GGL6"/>
<evidence type="ECO:0000256" key="13">
    <source>
        <dbReference type="ARBA" id="ARBA00023136"/>
    </source>
</evidence>
<dbReference type="PRINTS" id="PR00344">
    <property type="entry name" value="BCTRLSENSOR"/>
</dbReference>
<dbReference type="InterPro" id="IPR050398">
    <property type="entry name" value="HssS/ArlS-like"/>
</dbReference>
<keyword evidence="4" id="KW-1003">Cell membrane</keyword>
<evidence type="ECO:0000256" key="7">
    <source>
        <dbReference type="ARBA" id="ARBA00022692"/>
    </source>
</evidence>
<dbReference type="SMART" id="SM00387">
    <property type="entry name" value="HATPase_c"/>
    <property type="match status" value="1"/>
</dbReference>
<dbReference type="GO" id="GO:0005524">
    <property type="term" value="F:ATP binding"/>
    <property type="evidence" value="ECO:0007669"/>
    <property type="project" value="UniProtKB-KW"/>
</dbReference>
<keyword evidence="7 14" id="KW-0812">Transmembrane</keyword>
<keyword evidence="11 14" id="KW-1133">Transmembrane helix</keyword>
<dbReference type="FunFam" id="3.30.565.10:FF:000013">
    <property type="entry name" value="Two-component sensor histidine kinase"/>
    <property type="match status" value="1"/>
</dbReference>
<evidence type="ECO:0000256" key="14">
    <source>
        <dbReference type="SAM" id="Phobius"/>
    </source>
</evidence>
<dbReference type="SMART" id="SM00388">
    <property type="entry name" value="HisKA"/>
    <property type="match status" value="1"/>
</dbReference>
<proteinExistence type="predicted"/>
<protein>
    <recommendedName>
        <fullName evidence="3">histidine kinase</fullName>
        <ecNumber evidence="3">2.7.13.3</ecNumber>
    </recommendedName>
</protein>
<dbReference type="InterPro" id="IPR005467">
    <property type="entry name" value="His_kinase_dom"/>
</dbReference>